<name>A0ABS8TT44_9GAMM</name>
<reference evidence="3" key="1">
    <citation type="submission" date="2021-11" db="EMBL/GenBank/DDBJ databases">
        <title>Genome sequence of Xylella taiwanensis PLS432.</title>
        <authorList>
            <person name="Weng L.-W."/>
            <person name="Su C.-C."/>
            <person name="Tsai C.-W."/>
            <person name="Kuo C.-H."/>
        </authorList>
    </citation>
    <scope>NUCLEOTIDE SEQUENCE</scope>
    <source>
        <strain evidence="3">PLS432</strain>
    </source>
</reference>
<comment type="caution">
    <text evidence="3">The sequence shown here is derived from an EMBL/GenBank/DDBJ whole genome shotgun (WGS) entry which is preliminary data.</text>
</comment>
<dbReference type="InterPro" id="IPR025263">
    <property type="entry name" value="YhdP_central"/>
</dbReference>
<evidence type="ECO:0000313" key="4">
    <source>
        <dbReference type="Proteomes" id="UP001430701"/>
    </source>
</evidence>
<proteinExistence type="predicted"/>
<dbReference type="EMBL" id="JAJPPU010000002">
    <property type="protein sequence ID" value="MCD8473294.1"/>
    <property type="molecule type" value="Genomic_DNA"/>
</dbReference>
<dbReference type="PANTHER" id="PTHR38690">
    <property type="entry name" value="PROTEASE-RELATED"/>
    <property type="match status" value="1"/>
</dbReference>
<dbReference type="PANTHER" id="PTHR38690:SF1">
    <property type="entry name" value="PROTEASE"/>
    <property type="match status" value="1"/>
</dbReference>
<gene>
    <name evidence="3" type="ORF">LPH55_07455</name>
</gene>
<sequence>MSFPRVFRYAAYACVGVFVAVALAVGIFSQLLPLVERHPQQVADWLSARTGQPVRFDALSTCWTQRGPLLRLQGVRIGPQGKVGIGEAEVLVAMYTGLLPGRSLIELRLRGVALTVHRDAAGRWSVYGLPSDVGGDPLDVLRRLGELQVIGGRLSVDAPSFGLSTTLSRINLRVRVVGERLRAGVHGWLDSVRAPVTGVLDFNRVSGDGAAYIEALPTELASWSPLLTGVMGGISIRDGDGHVQVWTQLHRHQVERVTVQAHLQRIRFEGMHLAGQTMVPSVFWPQLQALARWQRQGDGWRIVVPRLRMGESKRLQRLDGLVIEGGSFYTLSAPGVLDAGTVLAVLALGDWLAPDLRTWLQRARPQLSVAGLHVRSQADGRLWVAGRFDRLGFLPVDNAPGLSGVRGTLEADAQGGVLTPDPSASVRLDWPSGFGGSHEIHLTGRIVGWRQGDGWKVATPALRVQAADYGADVRGGLWFEGHGTLPRISMAMQLDDVAVPVAKRFWVRSKMSHELIGWLNSALVDGLASGGFAIIEGELQDWPFKNHNGYFEAAGRIHNGVMRFQREWPALEKLDADVAFTSTGFSLHGRSELAGVPAIQCEAGIEDFERGDLYVRARVQSDATQLLGLLRRSPLHRHYADTLDNVSAAGPANVSFDMQLPLRHKENADYGHLGGEVMLGNVRFTERRWNLTFENVRGPVRYSSSGFSTEGLHVLHQGLEGRLSLRAGDAVDDPAQVFQARLSAAVNVKSLLHHAPQMDWLRPYVYGTSQWRIGLDLAKSVAEAHKVAGHLTLDSDLVGTGFNLPAPLDKGSGRLLPTHVDVALPMEQGDIALTLDKLAAARVRNRGSGIGVRVVMGGDSVREAPPEHGLVLIGRSASLDAIDWIRLVRGGSAASSDLPLRLIDLQIDRLLLLGGVFPNTRLQLRPVHQAVAVTVNGSALSGQLNIPESNDGTVTGTLGVLHWQAAQAPWMKGPGAVQRPMADVDPASIPSLAFEVDDVKFGQTKFGRMELRTRRLPEAMQLDQLQMNSPNQRLSMVGTWRGKGEAASTRLSLRVDSRDLGELAQTIGYGAQLRGGEGGIELNAGWNGSPIGFHLPSLSGDLKVAARNGQLLELKPGAGRVLGLLSVTQLPRRLMLDFRDFFSKGLAFNRLDGEVHFGDGQARTDGLKIEGPAVNIAIRGQADLAAQTFDQIVDVNPKSGNLLTVVGAVAGGPVGAAVGAAANMVLSKPLGAIGAKTYHVSGPWNDPKVEVLNRESRQHDKPSVSK</sequence>
<organism evidence="3 4">
    <name type="scientific">Xylella taiwanensis</name>
    <dbReference type="NCBI Taxonomy" id="1444770"/>
    <lineage>
        <taxon>Bacteria</taxon>
        <taxon>Pseudomonadati</taxon>
        <taxon>Pseudomonadota</taxon>
        <taxon>Gammaproteobacteria</taxon>
        <taxon>Lysobacterales</taxon>
        <taxon>Lysobacteraceae</taxon>
        <taxon>Xylella</taxon>
    </lineage>
</organism>
<feature type="domain" description="YhdP central" evidence="2">
    <location>
        <begin position="1"/>
        <end position="1249"/>
    </location>
</feature>
<dbReference type="Proteomes" id="UP001430701">
    <property type="component" value="Unassembled WGS sequence"/>
</dbReference>
<keyword evidence="1" id="KW-0472">Membrane</keyword>
<protein>
    <submittedName>
        <fullName evidence="3">TIGR02099 family protein</fullName>
    </submittedName>
</protein>
<dbReference type="InterPro" id="IPR011836">
    <property type="entry name" value="YhdP"/>
</dbReference>
<keyword evidence="1" id="KW-1133">Transmembrane helix</keyword>
<dbReference type="Pfam" id="PF13116">
    <property type="entry name" value="YhdP"/>
    <property type="match status" value="1"/>
</dbReference>
<evidence type="ECO:0000259" key="2">
    <source>
        <dbReference type="Pfam" id="PF13116"/>
    </source>
</evidence>
<keyword evidence="4" id="KW-1185">Reference proteome</keyword>
<feature type="transmembrane region" description="Helical" evidence="1">
    <location>
        <begin position="9"/>
        <end position="32"/>
    </location>
</feature>
<evidence type="ECO:0000313" key="3">
    <source>
        <dbReference type="EMBL" id="MCD8473294.1"/>
    </source>
</evidence>
<evidence type="ECO:0000256" key="1">
    <source>
        <dbReference type="SAM" id="Phobius"/>
    </source>
</evidence>
<accession>A0ABS8TT44</accession>
<keyword evidence="1" id="KW-0812">Transmembrane</keyword>
<dbReference type="NCBIfam" id="TIGR02099">
    <property type="entry name" value="YhdP family protein"/>
    <property type="match status" value="1"/>
</dbReference>